<dbReference type="GO" id="GO:0005886">
    <property type="term" value="C:plasma membrane"/>
    <property type="evidence" value="ECO:0007669"/>
    <property type="project" value="UniProtKB-SubCell"/>
</dbReference>
<proteinExistence type="predicted"/>
<gene>
    <name evidence="11" type="ORF">BWK59_05675</name>
</gene>
<keyword evidence="6 10" id="KW-1133">Transmembrane helix</keyword>
<reference evidence="11 12" key="1">
    <citation type="journal article" date="2017" name="Infect. Genet. Evol.">
        <title>Comparative genome analysis of fish pathogen Flavobacterium columnare reveals extensive sequence diversity within the species.</title>
        <authorList>
            <person name="Kayansamruaj P."/>
            <person name="Dong H.T."/>
            <person name="Hirono I."/>
            <person name="Kondo H."/>
            <person name="Senapin S."/>
            <person name="Rodkhum C."/>
        </authorList>
    </citation>
    <scope>NUCLEOTIDE SEQUENCE [LARGE SCALE GENOMIC DNA]</scope>
    <source>
        <strain evidence="11 12">1215</strain>
    </source>
</reference>
<feature type="transmembrane region" description="Helical" evidence="10">
    <location>
        <begin position="295"/>
        <end position="315"/>
    </location>
</feature>
<evidence type="ECO:0000256" key="10">
    <source>
        <dbReference type="SAM" id="Phobius"/>
    </source>
</evidence>
<feature type="transmembrane region" description="Helical" evidence="10">
    <location>
        <begin position="432"/>
        <end position="454"/>
    </location>
</feature>
<dbReference type="CDD" id="cd13139">
    <property type="entry name" value="MATE_like_14"/>
    <property type="match status" value="1"/>
</dbReference>
<dbReference type="NCBIfam" id="TIGR00797">
    <property type="entry name" value="matE"/>
    <property type="match status" value="1"/>
</dbReference>
<dbReference type="InterPro" id="IPR048279">
    <property type="entry name" value="MdtK-like"/>
</dbReference>
<dbReference type="PANTHER" id="PTHR43298:SF2">
    <property type="entry name" value="FMN_FAD EXPORTER YEEO-RELATED"/>
    <property type="match status" value="1"/>
</dbReference>
<evidence type="ECO:0000256" key="7">
    <source>
        <dbReference type="ARBA" id="ARBA00023065"/>
    </source>
</evidence>
<dbReference type="PANTHER" id="PTHR43298">
    <property type="entry name" value="MULTIDRUG RESISTANCE PROTEIN NORM-RELATED"/>
    <property type="match status" value="1"/>
</dbReference>
<evidence type="ECO:0000256" key="8">
    <source>
        <dbReference type="ARBA" id="ARBA00023136"/>
    </source>
</evidence>
<dbReference type="RefSeq" id="WP_088391894.1">
    <property type="nucleotide sequence ID" value="NZ_MTCZ01000040.1"/>
</dbReference>
<feature type="transmembrane region" description="Helical" evidence="10">
    <location>
        <begin position="108"/>
        <end position="130"/>
    </location>
</feature>
<feature type="transmembrane region" description="Helical" evidence="10">
    <location>
        <begin position="336"/>
        <end position="356"/>
    </location>
</feature>
<dbReference type="PIRSF" id="PIRSF006603">
    <property type="entry name" value="DinF"/>
    <property type="match status" value="1"/>
</dbReference>
<dbReference type="InterPro" id="IPR002528">
    <property type="entry name" value="MATE_fam"/>
</dbReference>
<evidence type="ECO:0000313" key="11">
    <source>
        <dbReference type="EMBL" id="OWP84358.1"/>
    </source>
</evidence>
<feature type="transmembrane region" description="Helical" evidence="10">
    <location>
        <begin position="408"/>
        <end position="426"/>
    </location>
</feature>
<feature type="transmembrane region" description="Helical" evidence="10">
    <location>
        <begin position="29"/>
        <end position="55"/>
    </location>
</feature>
<dbReference type="EMBL" id="MTCZ01000040">
    <property type="protein sequence ID" value="OWP84358.1"/>
    <property type="molecule type" value="Genomic_DNA"/>
</dbReference>
<comment type="subcellular location">
    <subcellularLocation>
        <location evidence="1">Cell membrane</location>
        <topology evidence="1">Multi-pass membrane protein</topology>
    </subcellularLocation>
</comment>
<feature type="transmembrane region" description="Helical" evidence="10">
    <location>
        <begin position="253"/>
        <end position="275"/>
    </location>
</feature>
<keyword evidence="5 10" id="KW-0812">Transmembrane</keyword>
<comment type="caution">
    <text evidence="11">The sequence shown here is derived from an EMBL/GenBank/DDBJ whole genome shotgun (WGS) entry which is preliminary data.</text>
</comment>
<dbReference type="GO" id="GO:0015297">
    <property type="term" value="F:antiporter activity"/>
    <property type="evidence" value="ECO:0007669"/>
    <property type="project" value="UniProtKB-KW"/>
</dbReference>
<dbReference type="Pfam" id="PF01554">
    <property type="entry name" value="MatE"/>
    <property type="match status" value="2"/>
</dbReference>
<keyword evidence="4" id="KW-1003">Cell membrane</keyword>
<evidence type="ECO:0000256" key="9">
    <source>
        <dbReference type="ARBA" id="ARBA00031636"/>
    </source>
</evidence>
<feature type="transmembrane region" description="Helical" evidence="10">
    <location>
        <begin position="183"/>
        <end position="207"/>
    </location>
</feature>
<dbReference type="AlphaFoldDB" id="A0A2D0AIM1"/>
<keyword evidence="2" id="KW-0813">Transport</keyword>
<sequence length="466" mass="51642">MVKTIKAKLKFLQHHDIVDFNSIGLKEGIWLLAIPMILELILESVFSLVDLYFVGHLPDSHLAIQIIGFTESINTIIYSIAVGFSVAVTALISISIGEKKIERTGKIIMQALIISCLLSLIISILGYFYAIDIFASLNVSQKAIAYGISYPKIIFSNSIFILLLFLINGIFRGIGNPLLAMKSLWIANGFNLILCPLLINGWGIFPAMGIEGAAWATVSGRAIGVFYQLYSIFRIRKSIGFQKNGIQFHYPIIRSITSIAIPGILQYVLASLSWIYLAQLIAKSGGEYGSAGFQIAVRVMMFFILPIWGLSNAVATLTGQYLGAQHSIRVKVLTKIVLKYTIILCLGITLINIFFAEGISLFFTNDIQTIAQAKESIKIISLGYISYGISMILNNLFNGAGNTKIPTIVNFIGFWIFQIPLAYYLIDIQKSNYFYVIGLIPITETILCLLYSAFWKNLANSITTQD</sequence>
<organism evidence="11 12">
    <name type="scientific">Flavobacterium davisii</name>
    <dbReference type="NCBI Taxonomy" id="2906077"/>
    <lineage>
        <taxon>Bacteria</taxon>
        <taxon>Pseudomonadati</taxon>
        <taxon>Bacteroidota</taxon>
        <taxon>Flavobacteriia</taxon>
        <taxon>Flavobacteriales</taxon>
        <taxon>Flavobacteriaceae</taxon>
        <taxon>Flavobacterium</taxon>
    </lineage>
</organism>
<dbReference type="GO" id="GO:0006811">
    <property type="term" value="P:monoatomic ion transport"/>
    <property type="evidence" value="ECO:0007669"/>
    <property type="project" value="UniProtKB-KW"/>
</dbReference>
<evidence type="ECO:0000256" key="5">
    <source>
        <dbReference type="ARBA" id="ARBA00022692"/>
    </source>
</evidence>
<evidence type="ECO:0000256" key="3">
    <source>
        <dbReference type="ARBA" id="ARBA00022449"/>
    </source>
</evidence>
<keyword evidence="7" id="KW-0406">Ion transport</keyword>
<evidence type="ECO:0000256" key="1">
    <source>
        <dbReference type="ARBA" id="ARBA00004651"/>
    </source>
</evidence>
<protein>
    <recommendedName>
        <fullName evidence="9">Multidrug-efflux transporter</fullName>
    </recommendedName>
</protein>
<keyword evidence="8 10" id="KW-0472">Membrane</keyword>
<dbReference type="Proteomes" id="UP000197768">
    <property type="component" value="Unassembled WGS sequence"/>
</dbReference>
<name>A0A2D0AIM1_9FLAO</name>
<feature type="transmembrane region" description="Helical" evidence="10">
    <location>
        <begin position="150"/>
        <end position="171"/>
    </location>
</feature>
<evidence type="ECO:0000256" key="4">
    <source>
        <dbReference type="ARBA" id="ARBA00022475"/>
    </source>
</evidence>
<evidence type="ECO:0000313" key="12">
    <source>
        <dbReference type="Proteomes" id="UP000197768"/>
    </source>
</evidence>
<evidence type="ECO:0000256" key="2">
    <source>
        <dbReference type="ARBA" id="ARBA00022448"/>
    </source>
</evidence>
<feature type="transmembrane region" description="Helical" evidence="10">
    <location>
        <begin position="213"/>
        <end position="233"/>
    </location>
</feature>
<dbReference type="InterPro" id="IPR050222">
    <property type="entry name" value="MATE_MdtK"/>
</dbReference>
<dbReference type="GO" id="GO:0042910">
    <property type="term" value="F:xenobiotic transmembrane transporter activity"/>
    <property type="evidence" value="ECO:0007669"/>
    <property type="project" value="InterPro"/>
</dbReference>
<feature type="transmembrane region" description="Helical" evidence="10">
    <location>
        <begin position="75"/>
        <end position="96"/>
    </location>
</feature>
<accession>A0A2D0AIM1</accession>
<evidence type="ECO:0000256" key="6">
    <source>
        <dbReference type="ARBA" id="ARBA00022989"/>
    </source>
</evidence>
<keyword evidence="3" id="KW-0050">Antiport</keyword>